<evidence type="ECO:0000313" key="10">
    <source>
        <dbReference type="Proteomes" id="UP000283325"/>
    </source>
</evidence>
<sequence length="460" mass="50459">MEKEKTNEKSQGLSKVLGPMHIWALGVGIVLVGEFMGWNFTVAKGGSIGSVIALWTVAMLYVMIVMMNTEMGSVMPEAGGQYTMAKYMLGPLAAFNVGLMLVLEYAMLEAADVLVVGQILESLNPNVKALPFIILSLLVLTYMNYRGVYATLTLNFVITAVAFVTIFILLFSTSFYDPQMTLINLKKMTDGLPYGYLGIIAAMQFAVWFFLGIEGGALAAEECRSTSRALPLGTMIGLSVLLIGATTTWFVCSGLVPAEKLGESAYPLYDAALATGKLYVIIALFVGTIMACLASANGCINDASRAWFAMSRDGLIPPIFAKTHPKYKTPYRATVFLLPISMAFAFTGMLDQVVTFSIFSALMVYVLTVIMMFRFRKMYPLGTIERGYVAPIHPVPALIAAVLIGMTLLGMYLGYWINILGGVAFYFLASVWFLKRRLKFIDKSQFLKAGTQKWPKPKEL</sequence>
<dbReference type="PIRSF" id="PIRSF006060">
    <property type="entry name" value="AA_transporter"/>
    <property type="match status" value="1"/>
</dbReference>
<feature type="transmembrane region" description="Helical" evidence="5">
    <location>
        <begin position="232"/>
        <end position="258"/>
    </location>
</feature>
<dbReference type="EMBL" id="QRPD01000001">
    <property type="protein sequence ID" value="RHL90719.1"/>
    <property type="molecule type" value="Genomic_DNA"/>
</dbReference>
<keyword evidence="2 5" id="KW-0812">Transmembrane</keyword>
<feature type="transmembrane region" description="Helical" evidence="5">
    <location>
        <begin position="415"/>
        <end position="434"/>
    </location>
</feature>
<dbReference type="Gene3D" id="1.20.1740.10">
    <property type="entry name" value="Amino acid/polyamine transporter I"/>
    <property type="match status" value="1"/>
</dbReference>
<evidence type="ECO:0000256" key="5">
    <source>
        <dbReference type="SAM" id="Phobius"/>
    </source>
</evidence>
<organism evidence="7 9">
    <name type="scientific">Dorea formicigenerans</name>
    <dbReference type="NCBI Taxonomy" id="39486"/>
    <lineage>
        <taxon>Bacteria</taxon>
        <taxon>Bacillati</taxon>
        <taxon>Bacillota</taxon>
        <taxon>Clostridia</taxon>
        <taxon>Lachnospirales</taxon>
        <taxon>Lachnospiraceae</taxon>
        <taxon>Dorea</taxon>
    </lineage>
</organism>
<dbReference type="EMBL" id="QSRA01000010">
    <property type="protein sequence ID" value="RGK83088.1"/>
    <property type="molecule type" value="Genomic_DNA"/>
</dbReference>
<dbReference type="AlphaFoldDB" id="A0A3E4LEU9"/>
<dbReference type="Proteomes" id="UP000261324">
    <property type="component" value="Unassembled WGS sequence"/>
</dbReference>
<feature type="transmembrane region" description="Helical" evidence="5">
    <location>
        <begin position="128"/>
        <end position="145"/>
    </location>
</feature>
<comment type="subcellular location">
    <subcellularLocation>
        <location evidence="1">Membrane</location>
        <topology evidence="1">Multi-pass membrane protein</topology>
    </subcellularLocation>
</comment>
<dbReference type="PANTHER" id="PTHR42770">
    <property type="entry name" value="AMINO ACID TRANSPORTER-RELATED"/>
    <property type="match status" value="1"/>
</dbReference>
<feature type="transmembrane region" description="Helical" evidence="5">
    <location>
        <begin position="152"/>
        <end position="176"/>
    </location>
</feature>
<feature type="transmembrane region" description="Helical" evidence="5">
    <location>
        <begin position="387"/>
        <end position="409"/>
    </location>
</feature>
<comment type="caution">
    <text evidence="7">The sequence shown here is derived from an EMBL/GenBank/DDBJ whole genome shotgun (WGS) entry which is preliminary data.</text>
</comment>
<evidence type="ECO:0000313" key="7">
    <source>
        <dbReference type="EMBL" id="RGK83088.1"/>
    </source>
</evidence>
<dbReference type="PANTHER" id="PTHR42770:SF7">
    <property type="entry name" value="MEMBRANE PROTEIN"/>
    <property type="match status" value="1"/>
</dbReference>
<dbReference type="Pfam" id="PF00324">
    <property type="entry name" value="AA_permease"/>
    <property type="match status" value="1"/>
</dbReference>
<dbReference type="InterPro" id="IPR004841">
    <property type="entry name" value="AA-permease/SLC12A_dom"/>
</dbReference>
<accession>A0A3E4LEU9</accession>
<evidence type="ECO:0000313" key="8">
    <source>
        <dbReference type="EMBL" id="RHL90719.1"/>
    </source>
</evidence>
<feature type="transmembrane region" description="Helical" evidence="5">
    <location>
        <begin position="21"/>
        <end position="40"/>
    </location>
</feature>
<feature type="transmembrane region" description="Helical" evidence="5">
    <location>
        <begin position="278"/>
        <end position="300"/>
    </location>
</feature>
<evidence type="ECO:0000256" key="2">
    <source>
        <dbReference type="ARBA" id="ARBA00022692"/>
    </source>
</evidence>
<evidence type="ECO:0000256" key="3">
    <source>
        <dbReference type="ARBA" id="ARBA00022989"/>
    </source>
</evidence>
<feature type="domain" description="Amino acid permease/ SLC12A" evidence="6">
    <location>
        <begin position="28"/>
        <end position="418"/>
    </location>
</feature>
<evidence type="ECO:0000259" key="6">
    <source>
        <dbReference type="Pfam" id="PF00324"/>
    </source>
</evidence>
<evidence type="ECO:0000313" key="9">
    <source>
        <dbReference type="Proteomes" id="UP000261324"/>
    </source>
</evidence>
<keyword evidence="4 5" id="KW-0472">Membrane</keyword>
<dbReference type="Proteomes" id="UP000283325">
    <property type="component" value="Unassembled WGS sequence"/>
</dbReference>
<gene>
    <name evidence="8" type="ORF">DWZ98_00955</name>
    <name evidence="7" type="ORF">DXC93_08505</name>
</gene>
<feature type="transmembrane region" description="Helical" evidence="5">
    <location>
        <begin position="87"/>
        <end position="108"/>
    </location>
</feature>
<dbReference type="GO" id="GO:0055085">
    <property type="term" value="P:transmembrane transport"/>
    <property type="evidence" value="ECO:0007669"/>
    <property type="project" value="InterPro"/>
</dbReference>
<evidence type="ECO:0000256" key="1">
    <source>
        <dbReference type="ARBA" id="ARBA00004141"/>
    </source>
</evidence>
<dbReference type="InterPro" id="IPR050367">
    <property type="entry name" value="APC_superfamily"/>
</dbReference>
<keyword evidence="3 5" id="KW-1133">Transmembrane helix</keyword>
<name>A0A3E4LEU9_9FIRM</name>
<dbReference type="GeneID" id="92864116"/>
<feature type="transmembrane region" description="Helical" evidence="5">
    <location>
        <begin position="356"/>
        <end position="375"/>
    </location>
</feature>
<proteinExistence type="predicted"/>
<reference evidence="9 10" key="1">
    <citation type="submission" date="2018-08" db="EMBL/GenBank/DDBJ databases">
        <title>A genome reference for cultivated species of the human gut microbiota.</title>
        <authorList>
            <person name="Zou Y."/>
            <person name="Xue W."/>
            <person name="Luo G."/>
        </authorList>
    </citation>
    <scope>NUCLEOTIDE SEQUENCE [LARGE SCALE GENOMIC DNA]</scope>
    <source>
        <strain evidence="8 10">AF36-1BH</strain>
        <strain evidence="7 9">TF09-3</strain>
    </source>
</reference>
<protein>
    <submittedName>
        <fullName evidence="7">Amino acid permease</fullName>
    </submittedName>
</protein>
<feature type="transmembrane region" description="Helical" evidence="5">
    <location>
        <begin position="331"/>
        <end position="350"/>
    </location>
</feature>
<feature type="transmembrane region" description="Helical" evidence="5">
    <location>
        <begin position="196"/>
        <end position="220"/>
    </location>
</feature>
<dbReference type="RefSeq" id="WP_005331474.1">
    <property type="nucleotide sequence ID" value="NZ_CABJBB010000001.1"/>
</dbReference>
<dbReference type="GO" id="GO:0016020">
    <property type="term" value="C:membrane"/>
    <property type="evidence" value="ECO:0007669"/>
    <property type="project" value="UniProtKB-SubCell"/>
</dbReference>
<evidence type="ECO:0000256" key="4">
    <source>
        <dbReference type="ARBA" id="ARBA00023136"/>
    </source>
</evidence>
<feature type="transmembrane region" description="Helical" evidence="5">
    <location>
        <begin position="46"/>
        <end position="66"/>
    </location>
</feature>